<evidence type="ECO:0000256" key="2">
    <source>
        <dbReference type="SAM" id="SignalP"/>
    </source>
</evidence>
<feature type="domain" description="Amine oxidase" evidence="3">
    <location>
        <begin position="291"/>
        <end position="420"/>
    </location>
</feature>
<dbReference type="FunCoup" id="F2UCB1">
    <property type="interactions" value="1014"/>
</dbReference>
<dbReference type="GeneID" id="16073693"/>
<feature type="compositionally biased region" description="Low complexity" evidence="1">
    <location>
        <begin position="426"/>
        <end position="474"/>
    </location>
</feature>
<name>F2UCB1_SALR5</name>
<sequence length="564" mass="61064">MGERVIVVGAGLAGLAAATQLHEAGYEVVVVEGRDRVGGRVWTDRSTGIPLDMGASWLHGIKGNPLYELAQAIGARTSETDYDRFAAYERDGTRASMTARDLQRLVDVVTKQCGKAAKRRSTGNLLDVVRDLWSRGKLAFLGSWERVLHAVNSYIEHDFAADMACLSAQQPWEGDDLPEPEVVFPDGFDQLTTHLAKALPCIHLNTTVTKIIDVARSEKRGMDSDRMPGAAHKPSNSAGDAQRGGATGEQAVATQAVATHAGVTQEGVERAQVQGQGSRVAVEGGKRKSAAVCVETQDGRWFEADRIVVTLPIGVLRANTVAFDPPLPADKQRAIANLGSGILNKVWLVFPFPFWDTDKHMLVYLSDPPGEFSQWFYFPDIASGNALLAFNAGSFARDCEDRSDDELAQHALANLRRLVHSKCRSSRTPSASRAADATATSTTATTAPTATTTPSTTSATATTTAASVTATTTTTRVPDPEHVLVSRWHRDPFSLGSYSHMQPGAQLEHRQHLQSPVASRLFFAGEATSPDFPGTTHGAYLTGVQAAKQLMRATQRQRERRRRR</sequence>
<organism evidence="5">
    <name type="scientific">Salpingoeca rosetta (strain ATCC 50818 / BSB-021)</name>
    <dbReference type="NCBI Taxonomy" id="946362"/>
    <lineage>
        <taxon>Eukaryota</taxon>
        <taxon>Choanoflagellata</taxon>
        <taxon>Craspedida</taxon>
        <taxon>Salpingoecidae</taxon>
        <taxon>Salpingoeca</taxon>
    </lineage>
</organism>
<feature type="signal peptide" evidence="2">
    <location>
        <begin position="1"/>
        <end position="18"/>
    </location>
</feature>
<keyword evidence="5" id="KW-1185">Reference proteome</keyword>
<evidence type="ECO:0000313" key="5">
    <source>
        <dbReference type="Proteomes" id="UP000007799"/>
    </source>
</evidence>
<evidence type="ECO:0000259" key="3">
    <source>
        <dbReference type="Pfam" id="PF01593"/>
    </source>
</evidence>
<dbReference type="STRING" id="946362.F2UCB1"/>
<gene>
    <name evidence="4" type="ORF">PTSG_06229</name>
</gene>
<dbReference type="PANTHER" id="PTHR10742:SF410">
    <property type="entry name" value="LYSINE-SPECIFIC HISTONE DEMETHYLASE 2"/>
    <property type="match status" value="1"/>
</dbReference>
<dbReference type="OrthoDB" id="406280at2759"/>
<dbReference type="AlphaFoldDB" id="F2UCB1"/>
<feature type="region of interest" description="Disordered" evidence="1">
    <location>
        <begin position="424"/>
        <end position="474"/>
    </location>
</feature>
<keyword evidence="2" id="KW-0732">Signal</keyword>
<accession>F2UCB1</accession>
<dbReference type="eggNOG" id="KOG0029">
    <property type="taxonomic scope" value="Eukaryota"/>
</dbReference>
<dbReference type="InterPro" id="IPR036188">
    <property type="entry name" value="FAD/NAD-bd_sf"/>
</dbReference>
<dbReference type="PANTHER" id="PTHR10742">
    <property type="entry name" value="FLAVIN MONOAMINE OXIDASE"/>
    <property type="match status" value="1"/>
</dbReference>
<evidence type="ECO:0000256" key="1">
    <source>
        <dbReference type="SAM" id="MobiDB-lite"/>
    </source>
</evidence>
<dbReference type="Pfam" id="PF01593">
    <property type="entry name" value="Amino_oxidase"/>
    <property type="match status" value="3"/>
</dbReference>
<dbReference type="InParanoid" id="F2UCB1"/>
<reference evidence="4" key="1">
    <citation type="submission" date="2009-08" db="EMBL/GenBank/DDBJ databases">
        <title>Annotation of Salpingoeca rosetta.</title>
        <authorList>
            <consortium name="The Broad Institute Genome Sequencing Platform"/>
            <person name="Russ C."/>
            <person name="Cuomo C."/>
            <person name="Burger G."/>
            <person name="Gray M.W."/>
            <person name="Holland P.W.H."/>
            <person name="King N."/>
            <person name="Lang F.B.F."/>
            <person name="Roger A.J."/>
            <person name="Ruiz-Trillo I."/>
            <person name="Young S.K."/>
            <person name="Zeng Q."/>
            <person name="Gargeya S."/>
            <person name="Alvarado L."/>
            <person name="Berlin A."/>
            <person name="Chapman S.B."/>
            <person name="Chen Z."/>
            <person name="Freedman E."/>
            <person name="Gellesch M."/>
            <person name="Goldberg J."/>
            <person name="Griggs A."/>
            <person name="Gujja S."/>
            <person name="Heilman E."/>
            <person name="Heiman D."/>
            <person name="Howarth C."/>
            <person name="Mehta T."/>
            <person name="Neiman D."/>
            <person name="Pearson M."/>
            <person name="Roberts A."/>
            <person name="Saif S."/>
            <person name="Shea T."/>
            <person name="Shenoy N."/>
            <person name="Sisk P."/>
            <person name="Stolte C."/>
            <person name="Sykes S."/>
            <person name="White J."/>
            <person name="Yandava C."/>
            <person name="Haas B."/>
            <person name="Nusbaum C."/>
            <person name="Birren B."/>
        </authorList>
    </citation>
    <scope>NUCLEOTIDE SEQUENCE [LARGE SCALE GENOMIC DNA]</scope>
    <source>
        <strain evidence="4">ATCC 50818</strain>
    </source>
</reference>
<proteinExistence type="predicted"/>
<feature type="domain" description="Amine oxidase" evidence="3">
    <location>
        <begin position="477"/>
        <end position="550"/>
    </location>
</feature>
<protein>
    <submittedName>
        <fullName evidence="4">Monoamine oxidase</fullName>
    </submittedName>
</protein>
<dbReference type="OMA" id="EFFDNYQ"/>
<dbReference type="KEGG" id="sre:PTSG_06229"/>
<dbReference type="Gene3D" id="3.50.50.60">
    <property type="entry name" value="FAD/NAD(P)-binding domain"/>
    <property type="match status" value="2"/>
</dbReference>
<feature type="chain" id="PRO_5003290524" evidence="2">
    <location>
        <begin position="19"/>
        <end position="564"/>
    </location>
</feature>
<evidence type="ECO:0000313" key="4">
    <source>
        <dbReference type="EMBL" id="EGD74218.1"/>
    </source>
</evidence>
<dbReference type="InterPro" id="IPR002937">
    <property type="entry name" value="Amino_oxidase"/>
</dbReference>
<dbReference type="Gene3D" id="3.90.660.10">
    <property type="match status" value="1"/>
</dbReference>
<feature type="region of interest" description="Disordered" evidence="1">
    <location>
        <begin position="219"/>
        <end position="251"/>
    </location>
</feature>
<dbReference type="GO" id="GO:0016491">
    <property type="term" value="F:oxidoreductase activity"/>
    <property type="evidence" value="ECO:0007669"/>
    <property type="project" value="InterPro"/>
</dbReference>
<dbReference type="EMBL" id="GL832968">
    <property type="protein sequence ID" value="EGD74218.1"/>
    <property type="molecule type" value="Genomic_DNA"/>
</dbReference>
<dbReference type="RefSeq" id="XP_004993118.1">
    <property type="nucleotide sequence ID" value="XM_004993061.1"/>
</dbReference>
<feature type="domain" description="Amine oxidase" evidence="3">
    <location>
        <begin position="12"/>
        <end position="124"/>
    </location>
</feature>
<dbReference type="SUPFAM" id="SSF51905">
    <property type="entry name" value="FAD/NAD(P)-binding domain"/>
    <property type="match status" value="1"/>
</dbReference>
<dbReference type="SUPFAM" id="SSF54373">
    <property type="entry name" value="FAD-linked reductases, C-terminal domain"/>
    <property type="match status" value="2"/>
</dbReference>
<dbReference type="InterPro" id="IPR050281">
    <property type="entry name" value="Flavin_monoamine_oxidase"/>
</dbReference>
<dbReference type="Proteomes" id="UP000007799">
    <property type="component" value="Unassembled WGS sequence"/>
</dbReference>